<comment type="caution">
    <text evidence="2">The sequence shown here is derived from an EMBL/GenBank/DDBJ whole genome shotgun (WGS) entry which is preliminary data.</text>
</comment>
<evidence type="ECO:0000256" key="1">
    <source>
        <dbReference type="SAM" id="Coils"/>
    </source>
</evidence>
<gene>
    <name evidence="2" type="ORF">QYM36_009332</name>
</gene>
<accession>A0AA88L1T7</accession>
<evidence type="ECO:0000313" key="2">
    <source>
        <dbReference type="EMBL" id="KAK2713427.1"/>
    </source>
</evidence>
<reference evidence="2" key="1">
    <citation type="submission" date="2023-07" db="EMBL/GenBank/DDBJ databases">
        <title>Chromosome-level genome assembly of Artemia franciscana.</title>
        <authorList>
            <person name="Jo E."/>
        </authorList>
    </citation>
    <scope>NUCLEOTIDE SEQUENCE</scope>
    <source>
        <tissue evidence="2">Whole body</tissue>
    </source>
</reference>
<feature type="coiled-coil region" evidence="1">
    <location>
        <begin position="115"/>
        <end position="182"/>
    </location>
</feature>
<dbReference type="Proteomes" id="UP001187531">
    <property type="component" value="Unassembled WGS sequence"/>
</dbReference>
<name>A0AA88L1T7_ARTSF</name>
<keyword evidence="1" id="KW-0175">Coiled coil</keyword>
<evidence type="ECO:0000313" key="3">
    <source>
        <dbReference type="Proteomes" id="UP001187531"/>
    </source>
</evidence>
<dbReference type="EMBL" id="JAVRJZ010000014">
    <property type="protein sequence ID" value="KAK2713427.1"/>
    <property type="molecule type" value="Genomic_DNA"/>
</dbReference>
<organism evidence="2 3">
    <name type="scientific">Artemia franciscana</name>
    <name type="common">Brine shrimp</name>
    <name type="synonym">Artemia sanfranciscana</name>
    <dbReference type="NCBI Taxonomy" id="6661"/>
    <lineage>
        <taxon>Eukaryota</taxon>
        <taxon>Metazoa</taxon>
        <taxon>Ecdysozoa</taxon>
        <taxon>Arthropoda</taxon>
        <taxon>Crustacea</taxon>
        <taxon>Branchiopoda</taxon>
        <taxon>Anostraca</taxon>
        <taxon>Artemiidae</taxon>
        <taxon>Artemia</taxon>
    </lineage>
</organism>
<proteinExistence type="predicted"/>
<sequence length="497" mass="57379">MYLKYDNIYLFLLIYFQTLKDGVLSQLFNRDEGSGVGVFFGDDEIEVYETVNNNLSSFTHSPILPGQFSHSQGELCINLNKVKNNISFFNPLLAEFYQWINAKNETTDKLSAKFLEVIAEEHRLLMNDLKQLNNELKTTSFDKKTDNLLYLRELRRNITMEKGKILKRLDQFEKDLENVNRKIGCSGSSLNIAEGKFCQNDKFVFLIGSRIGTQEDLKPKFFKFSRLKLYGQLWNLKFADGNVAFFEIPDLNDENTEDLIKNIKEIQEVASSVNISVILDIPHAYFEKLEIYSLLLKEMQYMSGVTGINVAIKDKSHLDTFTLSKITEMRNKLKLVLFSATFICNNDYISRRDCFLANCTTWESTGNRYGYRDACYKCLNYHVNNKSCKIHLPSDISDFDIAANFDFLVLRNIDADQGITELVRKFKLPIVYQGLMKPSKTVFPQLMSVIVDHEAQGKSNTLEVIKAIKKYKDESNEYNDDEYDEFGIKTTTKIISS</sequence>
<protein>
    <submittedName>
        <fullName evidence="2">Uncharacterized protein</fullName>
    </submittedName>
</protein>
<keyword evidence="3" id="KW-1185">Reference proteome</keyword>
<dbReference type="AlphaFoldDB" id="A0AA88L1T7"/>